<sequence>MAWTEADLQYLFPPRDWERGVLYFCQGAVQDLQIEGPADYETVQCVVQGTRAYHVEIHCAGEQAAFSCTCPRYRDTHSCKHAAAAMLAYFRKSRRRTQSDSDFFVKQMLRTYADRAAPQQGQIRLAVQLHRPASRDYPTFSLRVGADKLYNVRDIRAFAGRVARGETFSYGKGLSFCHTPEQFDLPSQALIALLLDQFPAYRAPDTFAALLDPGTDSLLWPQGQKNRIRLLGSAFDRWFDLLREQPLAVAGETDPIALADGNPPVVLSLQKQPSAAALRLSLAEGWTLFGNARHCYALNAQTLLRCDAAFCARLQPLLRGSAAAHRISYADLPVFCSCVLPELEALVEVCDPDGLLQTYLPDPCTMVFYLDLEGDTLRMSVALRYGETEVPLDDEVPASIKRNLRAEQTAGSLAAQYFRRDDTGAFRLSDFDAAFAFLTGALAEFQRRGEVYLSERLRARRLQPSPAHVGISVSEGLLRLDLDTGGFPPEELEALYQSLLKKRRYHRLADGRFLPLDGSAPEKLAELAHTLQLTPQALAQGAVELPAFRGPYLDSLLAEEEGIDVRRDQQFRAMVRSFKSVAESDFALPDHLEPVLRPYQKTGFRWLKTLESCGFGGILADEMGLGKTAQVIAFLATVTSDLPSLVVCPASLVLNWKDELEKFAPALRVRLILGPAAARRTLLAAQTPDDVWVTSYELLRQDLAQYREKRFYCCILDEAQHIKNQSTLISKAVKQIDCRQRFVLTGTPIENRLSELWNLFDFLMPGYLFSHQRFVEKLEKPVVKSRDPEAAAQLRRLVQPFLLRRLKRDVLRELPPKVEYVRRIPLSEEERRVYHAAALQVLQSFAGEGRSKLAVLAALTQLRQICCAPGLCFANYQGPSSKLEAALELCAGMVENGHQVLLFSQFTSMLDLIRPRLDALGISSFTLEGATSKEQRSRLVKAFNAGAASVFLISLKAGGTGLNLTAADVVIHYDPWWNLAAQDQATDRTHRIGQRASVQVYKLITQDTIEERILELQAKKAQLMDTIAGDSEGGILQMSQEELLALLA</sequence>
<feature type="domain" description="SWIM-type" evidence="3">
    <location>
        <begin position="53"/>
        <end position="90"/>
    </location>
</feature>
<evidence type="ECO:0000313" key="6">
    <source>
        <dbReference type="EMBL" id="HIR49928.1"/>
    </source>
</evidence>
<comment type="caution">
    <text evidence="6">The sequence shown here is derived from an EMBL/GenBank/DDBJ whole genome shotgun (WGS) entry which is preliminary data.</text>
</comment>
<dbReference type="InterPro" id="IPR001650">
    <property type="entry name" value="Helicase_C-like"/>
</dbReference>
<evidence type="ECO:0000256" key="1">
    <source>
        <dbReference type="ARBA" id="ARBA00022801"/>
    </source>
</evidence>
<dbReference type="Pfam" id="PF00176">
    <property type="entry name" value="SNF2-rel_dom"/>
    <property type="match status" value="1"/>
</dbReference>
<dbReference type="InterPro" id="IPR007527">
    <property type="entry name" value="Znf_SWIM"/>
</dbReference>
<dbReference type="GO" id="GO:0008270">
    <property type="term" value="F:zinc ion binding"/>
    <property type="evidence" value="ECO:0007669"/>
    <property type="project" value="UniProtKB-KW"/>
</dbReference>
<dbReference type="CDD" id="cd18793">
    <property type="entry name" value="SF2_C_SNF"/>
    <property type="match status" value="1"/>
</dbReference>
<dbReference type="InterPro" id="IPR000330">
    <property type="entry name" value="SNF2_N"/>
</dbReference>
<feature type="domain" description="Helicase ATP-binding" evidence="4">
    <location>
        <begin position="608"/>
        <end position="766"/>
    </location>
</feature>
<dbReference type="AlphaFoldDB" id="A0A9D1ARW2"/>
<gene>
    <name evidence="6" type="ORF">IAA53_01350</name>
</gene>
<reference evidence="6" key="1">
    <citation type="submission" date="2020-10" db="EMBL/GenBank/DDBJ databases">
        <authorList>
            <person name="Gilroy R."/>
        </authorList>
    </citation>
    <scope>NUCLEOTIDE SEQUENCE</scope>
    <source>
        <strain evidence="6">ChiBcec15-4380</strain>
    </source>
</reference>
<name>A0A9D1ARW2_9FIRM</name>
<dbReference type="GO" id="GO:0016787">
    <property type="term" value="F:hydrolase activity"/>
    <property type="evidence" value="ECO:0007669"/>
    <property type="project" value="UniProtKB-KW"/>
</dbReference>
<evidence type="ECO:0000259" key="4">
    <source>
        <dbReference type="PROSITE" id="PS51192"/>
    </source>
</evidence>
<feature type="domain" description="Helicase C-terminal" evidence="5">
    <location>
        <begin position="882"/>
        <end position="1044"/>
    </location>
</feature>
<dbReference type="PANTHER" id="PTHR10799">
    <property type="entry name" value="SNF2/RAD54 HELICASE FAMILY"/>
    <property type="match status" value="1"/>
</dbReference>
<dbReference type="SUPFAM" id="SSF52540">
    <property type="entry name" value="P-loop containing nucleoside triphosphate hydrolases"/>
    <property type="match status" value="2"/>
</dbReference>
<keyword evidence="1" id="KW-0378">Hydrolase</keyword>
<accession>A0A9D1ARW2</accession>
<proteinExistence type="predicted"/>
<dbReference type="Pfam" id="PF00271">
    <property type="entry name" value="Helicase_C"/>
    <property type="match status" value="1"/>
</dbReference>
<keyword evidence="2" id="KW-0862">Zinc</keyword>
<dbReference type="InterPro" id="IPR013663">
    <property type="entry name" value="Helicase_SWF/SNF/SWI_bac"/>
</dbReference>
<dbReference type="InterPro" id="IPR027417">
    <property type="entry name" value="P-loop_NTPase"/>
</dbReference>
<evidence type="ECO:0000259" key="5">
    <source>
        <dbReference type="PROSITE" id="PS51194"/>
    </source>
</evidence>
<dbReference type="SMART" id="SM00487">
    <property type="entry name" value="DEXDc"/>
    <property type="match status" value="1"/>
</dbReference>
<evidence type="ECO:0000313" key="7">
    <source>
        <dbReference type="Proteomes" id="UP000824239"/>
    </source>
</evidence>
<dbReference type="InterPro" id="IPR038718">
    <property type="entry name" value="SNF2-like_sf"/>
</dbReference>
<dbReference type="EMBL" id="DVHE01000010">
    <property type="protein sequence ID" value="HIR49928.1"/>
    <property type="molecule type" value="Genomic_DNA"/>
</dbReference>
<dbReference type="Gene3D" id="3.40.50.300">
    <property type="entry name" value="P-loop containing nucleotide triphosphate hydrolases"/>
    <property type="match status" value="1"/>
</dbReference>
<keyword evidence="2" id="KW-0479">Metal-binding</keyword>
<reference evidence="6" key="2">
    <citation type="journal article" date="2021" name="PeerJ">
        <title>Extensive microbial diversity within the chicken gut microbiome revealed by metagenomics and culture.</title>
        <authorList>
            <person name="Gilroy R."/>
            <person name="Ravi A."/>
            <person name="Getino M."/>
            <person name="Pursley I."/>
            <person name="Horton D.L."/>
            <person name="Alikhan N.F."/>
            <person name="Baker D."/>
            <person name="Gharbi K."/>
            <person name="Hall N."/>
            <person name="Watson M."/>
            <person name="Adriaenssens E.M."/>
            <person name="Foster-Nyarko E."/>
            <person name="Jarju S."/>
            <person name="Secka A."/>
            <person name="Antonio M."/>
            <person name="Oren A."/>
            <person name="Chaudhuri R.R."/>
            <person name="La Ragione R."/>
            <person name="Hildebrand F."/>
            <person name="Pallen M.J."/>
        </authorList>
    </citation>
    <scope>NUCLEOTIDE SEQUENCE</scope>
    <source>
        <strain evidence="6">ChiBcec15-4380</strain>
    </source>
</reference>
<evidence type="ECO:0000259" key="3">
    <source>
        <dbReference type="PROSITE" id="PS50966"/>
    </source>
</evidence>
<protein>
    <submittedName>
        <fullName evidence="6">SNF2 helicase associated domain-containing protein</fullName>
    </submittedName>
</protein>
<organism evidence="6 7">
    <name type="scientific">Candidatus Avoscillospira avicola</name>
    <dbReference type="NCBI Taxonomy" id="2840706"/>
    <lineage>
        <taxon>Bacteria</taxon>
        <taxon>Bacillati</taxon>
        <taxon>Bacillota</taxon>
        <taxon>Clostridia</taxon>
        <taxon>Eubacteriales</taxon>
        <taxon>Oscillospiraceae</taxon>
        <taxon>Oscillospiraceae incertae sedis</taxon>
        <taxon>Candidatus Avoscillospira</taxon>
    </lineage>
</organism>
<dbReference type="PROSITE" id="PS51194">
    <property type="entry name" value="HELICASE_CTER"/>
    <property type="match status" value="1"/>
</dbReference>
<dbReference type="PROSITE" id="PS50966">
    <property type="entry name" value="ZF_SWIM"/>
    <property type="match status" value="1"/>
</dbReference>
<dbReference type="GO" id="GO:0005524">
    <property type="term" value="F:ATP binding"/>
    <property type="evidence" value="ECO:0007669"/>
    <property type="project" value="InterPro"/>
</dbReference>
<dbReference type="InterPro" id="IPR014001">
    <property type="entry name" value="Helicase_ATP-bd"/>
</dbReference>
<dbReference type="PROSITE" id="PS51192">
    <property type="entry name" value="HELICASE_ATP_BIND_1"/>
    <property type="match status" value="1"/>
</dbReference>
<dbReference type="Pfam" id="PF08455">
    <property type="entry name" value="SNF2_assoc"/>
    <property type="match status" value="1"/>
</dbReference>
<dbReference type="InterPro" id="IPR049730">
    <property type="entry name" value="SNF2/RAD54-like_C"/>
</dbReference>
<dbReference type="CDD" id="cd18012">
    <property type="entry name" value="DEXQc_arch_SWI2_SNF2"/>
    <property type="match status" value="1"/>
</dbReference>
<evidence type="ECO:0000256" key="2">
    <source>
        <dbReference type="PROSITE-ProRule" id="PRU00325"/>
    </source>
</evidence>
<dbReference type="SMART" id="SM00490">
    <property type="entry name" value="HELICc"/>
    <property type="match status" value="1"/>
</dbReference>
<keyword evidence="2" id="KW-0863">Zinc-finger</keyword>
<dbReference type="Proteomes" id="UP000824239">
    <property type="component" value="Unassembled WGS sequence"/>
</dbReference>
<dbReference type="Gene3D" id="3.40.50.10810">
    <property type="entry name" value="Tandem AAA-ATPase domain"/>
    <property type="match status" value="1"/>
</dbReference>